<feature type="compositionally biased region" description="Acidic residues" evidence="1">
    <location>
        <begin position="34"/>
        <end position="44"/>
    </location>
</feature>
<reference evidence="3" key="1">
    <citation type="submission" date="2025-08" db="UniProtKB">
        <authorList>
            <consortium name="RefSeq"/>
        </authorList>
    </citation>
    <scope>IDENTIFICATION</scope>
    <source>
        <tissue evidence="3">Gonads</tissue>
    </source>
</reference>
<gene>
    <name evidence="3" type="primary">LOC115882506</name>
</gene>
<dbReference type="RefSeq" id="XP_030756450.1">
    <property type="nucleotide sequence ID" value="XM_030900590.1"/>
</dbReference>
<dbReference type="KEGG" id="soy:115882506"/>
<evidence type="ECO:0000256" key="1">
    <source>
        <dbReference type="SAM" id="MobiDB-lite"/>
    </source>
</evidence>
<dbReference type="InParanoid" id="A0A6J2Y089"/>
<evidence type="ECO:0000313" key="2">
    <source>
        <dbReference type="Proteomes" id="UP000504635"/>
    </source>
</evidence>
<dbReference type="Proteomes" id="UP000504635">
    <property type="component" value="Unplaced"/>
</dbReference>
<organism evidence="2 3">
    <name type="scientific">Sitophilus oryzae</name>
    <name type="common">Rice weevil</name>
    <name type="synonym">Curculio oryzae</name>
    <dbReference type="NCBI Taxonomy" id="7048"/>
    <lineage>
        <taxon>Eukaryota</taxon>
        <taxon>Metazoa</taxon>
        <taxon>Ecdysozoa</taxon>
        <taxon>Arthropoda</taxon>
        <taxon>Hexapoda</taxon>
        <taxon>Insecta</taxon>
        <taxon>Pterygota</taxon>
        <taxon>Neoptera</taxon>
        <taxon>Endopterygota</taxon>
        <taxon>Coleoptera</taxon>
        <taxon>Polyphaga</taxon>
        <taxon>Cucujiformia</taxon>
        <taxon>Curculionidae</taxon>
        <taxon>Dryophthorinae</taxon>
        <taxon>Sitophilus</taxon>
    </lineage>
</organism>
<feature type="region of interest" description="Disordered" evidence="1">
    <location>
        <begin position="18"/>
        <end position="111"/>
    </location>
</feature>
<sequence>MAHMLNISKYLKRERRQRLAMKAHVPSQVNAQNEDPECPTEMEIDPQKPGTSSDGGRVGKKEDIAIKLPSTRSERKRARSLNREITVSPLEEEAVPDSGAGPAKRSRRVSM</sequence>
<dbReference type="AlphaFoldDB" id="A0A6J2Y089"/>
<name>A0A6J2Y089_SITOR</name>
<accession>A0A6J2Y089</accession>
<evidence type="ECO:0000313" key="3">
    <source>
        <dbReference type="RefSeq" id="XP_030756450.1"/>
    </source>
</evidence>
<proteinExistence type="predicted"/>
<protein>
    <submittedName>
        <fullName evidence="3">Uncharacterized protein LOC115882506</fullName>
    </submittedName>
</protein>
<keyword evidence="2" id="KW-1185">Reference proteome</keyword>
<dbReference type="GeneID" id="115882506"/>